<dbReference type="Pfam" id="PF11913">
    <property type="entry name" value="DUF3431"/>
    <property type="match status" value="1"/>
</dbReference>
<name>A0ABN9W8T3_9DINO</name>
<keyword evidence="1" id="KW-0812">Transmembrane</keyword>
<dbReference type="PANTHER" id="PTHR37490">
    <property type="entry name" value="EXPRESSED PROTEIN"/>
    <property type="match status" value="1"/>
</dbReference>
<feature type="transmembrane region" description="Helical" evidence="1">
    <location>
        <begin position="12"/>
        <end position="30"/>
    </location>
</feature>
<organism evidence="2 3">
    <name type="scientific">Prorocentrum cordatum</name>
    <dbReference type="NCBI Taxonomy" id="2364126"/>
    <lineage>
        <taxon>Eukaryota</taxon>
        <taxon>Sar</taxon>
        <taxon>Alveolata</taxon>
        <taxon>Dinophyceae</taxon>
        <taxon>Prorocentrales</taxon>
        <taxon>Prorocentraceae</taxon>
        <taxon>Prorocentrum</taxon>
    </lineage>
</organism>
<dbReference type="PANTHER" id="PTHR37490:SF1">
    <property type="entry name" value="GLYCOSYLTRANSFERASE 2-LIKE DOMAIN-CONTAINING PROTEIN"/>
    <property type="match status" value="1"/>
</dbReference>
<proteinExistence type="predicted"/>
<keyword evidence="1" id="KW-0472">Membrane</keyword>
<accession>A0ABN9W8T3</accession>
<sequence length="312" mass="34365">MHWTRGRGRHVPLALVLFVVLFCGLLLSMFPDDDQGELRTPVHSGSSAEGGPARLSASAVMDLVIVGFRENLSWIEGVVANITPPPRVKLICKGELINDQRCQRIENRGTEEFGFLSHIIENYEKLAPITMFMGANPLNTAFDCIAWRSLHYVLAQVDTVQKRMAFPGFVALRVSGFDPDFDVWHYHAHADGETSKLCRPSVSPFGEWYQRVVERNLSKAACAGQSSSGIFAVSAGQIRRYGVAHYERLREEVLRCPGNAFTAGHYIERSWMPMFGPCLPAGRAGRGGALAEALLRADCGLFPSVFPPGSGE</sequence>
<reference evidence="2" key="1">
    <citation type="submission" date="2023-10" db="EMBL/GenBank/DDBJ databases">
        <authorList>
            <person name="Chen Y."/>
            <person name="Shah S."/>
            <person name="Dougan E. K."/>
            <person name="Thang M."/>
            <person name="Chan C."/>
        </authorList>
    </citation>
    <scope>NUCLEOTIDE SEQUENCE [LARGE SCALE GENOMIC DNA]</scope>
</reference>
<dbReference type="InterPro" id="IPR021838">
    <property type="entry name" value="DUF3431"/>
</dbReference>
<keyword evidence="3" id="KW-1185">Reference proteome</keyword>
<evidence type="ECO:0000313" key="2">
    <source>
        <dbReference type="EMBL" id="CAK0881418.1"/>
    </source>
</evidence>
<gene>
    <name evidence="2" type="ORF">PCOR1329_LOCUS64266</name>
</gene>
<evidence type="ECO:0000313" key="3">
    <source>
        <dbReference type="Proteomes" id="UP001189429"/>
    </source>
</evidence>
<evidence type="ECO:0000256" key="1">
    <source>
        <dbReference type="SAM" id="Phobius"/>
    </source>
</evidence>
<comment type="caution">
    <text evidence="2">The sequence shown here is derived from an EMBL/GenBank/DDBJ whole genome shotgun (WGS) entry which is preliminary data.</text>
</comment>
<dbReference type="EMBL" id="CAUYUJ010018182">
    <property type="protein sequence ID" value="CAK0881418.1"/>
    <property type="molecule type" value="Genomic_DNA"/>
</dbReference>
<keyword evidence="1" id="KW-1133">Transmembrane helix</keyword>
<dbReference type="Proteomes" id="UP001189429">
    <property type="component" value="Unassembled WGS sequence"/>
</dbReference>
<protein>
    <submittedName>
        <fullName evidence="2">Uncharacterized protein</fullName>
    </submittedName>
</protein>